<proteinExistence type="predicted"/>
<dbReference type="AlphaFoldDB" id="A0A5C8ZWK5"/>
<sequence length="289" mass="31364">MTQKLSRRSALGLMGATAAGAVLPGQMALGAGGVTKVPDLADAATLSSAFRKTAYSMDEKVYFWWLRGTRFGVVDAEATPFWDMYVGTWFTTKDLGEGDYEVTMAGANFYTPPGSTELLESFQNPYTGETVPVSYRAPKPWKTVMGPEGGAAFAPDMPGMKMTRSTAAGPGWIEGDDVVIRGDMLVYAEPLDPDSDKKAFRVNDWSTYVAKLSDVADPAVKSAPCVQYFTDILTWPKWLNMGDQPGSYVSRCFGRKVASVEEMPATWRKLFAQALPEAAKDPVSLLQGA</sequence>
<evidence type="ECO:0000256" key="1">
    <source>
        <dbReference type="SAM" id="SignalP"/>
    </source>
</evidence>
<protein>
    <submittedName>
        <fullName evidence="2">DUF1838 domain-containing protein</fullName>
    </submittedName>
</protein>
<reference evidence="2 3" key="1">
    <citation type="submission" date="2019-08" db="EMBL/GenBank/DDBJ databases">
        <title>Parahaliea maris sp. nov., isolated from the surface seawater.</title>
        <authorList>
            <person name="Liu Y."/>
        </authorList>
    </citation>
    <scope>NUCLEOTIDE SEQUENCE [LARGE SCALE GENOMIC DNA]</scope>
    <source>
        <strain evidence="2 3">HSLHS9</strain>
    </source>
</reference>
<dbReference type="InterPro" id="IPR006311">
    <property type="entry name" value="TAT_signal"/>
</dbReference>
<keyword evidence="1" id="KW-0732">Signal</keyword>
<dbReference type="Proteomes" id="UP000321039">
    <property type="component" value="Unassembled WGS sequence"/>
</dbReference>
<name>A0A5C8ZWK5_9GAMM</name>
<evidence type="ECO:0000313" key="3">
    <source>
        <dbReference type="Proteomes" id="UP000321039"/>
    </source>
</evidence>
<feature type="chain" id="PRO_5022701766" evidence="1">
    <location>
        <begin position="22"/>
        <end position="289"/>
    </location>
</feature>
<evidence type="ECO:0000313" key="2">
    <source>
        <dbReference type="EMBL" id="TXS91982.1"/>
    </source>
</evidence>
<dbReference type="InterPro" id="IPR014990">
    <property type="entry name" value="DUF1838"/>
</dbReference>
<dbReference type="Pfam" id="PF08894">
    <property type="entry name" value="DUF1838"/>
    <property type="match status" value="1"/>
</dbReference>
<dbReference type="RefSeq" id="WP_148069221.1">
    <property type="nucleotide sequence ID" value="NZ_VRZA01000005.1"/>
</dbReference>
<accession>A0A5C8ZWK5</accession>
<organism evidence="2 3">
    <name type="scientific">Parahaliea maris</name>
    <dbReference type="NCBI Taxonomy" id="2716870"/>
    <lineage>
        <taxon>Bacteria</taxon>
        <taxon>Pseudomonadati</taxon>
        <taxon>Pseudomonadota</taxon>
        <taxon>Gammaproteobacteria</taxon>
        <taxon>Cellvibrionales</taxon>
        <taxon>Halieaceae</taxon>
        <taxon>Parahaliea</taxon>
    </lineage>
</organism>
<dbReference type="PROSITE" id="PS51318">
    <property type="entry name" value="TAT"/>
    <property type="match status" value="1"/>
</dbReference>
<dbReference type="EMBL" id="VRZA01000005">
    <property type="protein sequence ID" value="TXS91982.1"/>
    <property type="molecule type" value="Genomic_DNA"/>
</dbReference>
<gene>
    <name evidence="2" type="ORF">FV139_14750</name>
</gene>
<keyword evidence="3" id="KW-1185">Reference proteome</keyword>
<comment type="caution">
    <text evidence="2">The sequence shown here is derived from an EMBL/GenBank/DDBJ whole genome shotgun (WGS) entry which is preliminary data.</text>
</comment>
<feature type="signal peptide" evidence="1">
    <location>
        <begin position="1"/>
        <end position="21"/>
    </location>
</feature>